<dbReference type="GO" id="GO:0043885">
    <property type="term" value="F:anaerobic carbon-monoxide dehydrogenase activity"/>
    <property type="evidence" value="ECO:0007669"/>
    <property type="project" value="UniProtKB-EC"/>
</dbReference>
<dbReference type="InterPro" id="IPR017900">
    <property type="entry name" value="4Fe4S_Fe_S_CS"/>
</dbReference>
<dbReference type="Proteomes" id="UP000538031">
    <property type="component" value="Unassembled WGS sequence"/>
</dbReference>
<dbReference type="InterPro" id="IPR017896">
    <property type="entry name" value="4Fe4S_Fe-S-bd"/>
</dbReference>
<dbReference type="SUPFAM" id="SSF46548">
    <property type="entry name" value="alpha-helical ferredoxin"/>
    <property type="match status" value="1"/>
</dbReference>
<dbReference type="InterPro" id="IPR016101">
    <property type="entry name" value="CO_DH_a-bundle"/>
</dbReference>
<keyword evidence="5 8" id="KW-0560">Oxidoreductase</keyword>
<evidence type="ECO:0000256" key="4">
    <source>
        <dbReference type="ARBA" id="ARBA00022737"/>
    </source>
</evidence>
<dbReference type="GO" id="GO:0051539">
    <property type="term" value="F:4 iron, 4 sulfur cluster binding"/>
    <property type="evidence" value="ECO:0007669"/>
    <property type="project" value="UniProtKB-KW"/>
</dbReference>
<dbReference type="Gene3D" id="1.20.1270.30">
    <property type="match status" value="1"/>
</dbReference>
<evidence type="ECO:0000256" key="5">
    <source>
        <dbReference type="ARBA" id="ARBA00023002"/>
    </source>
</evidence>
<dbReference type="PANTHER" id="PTHR30109:SF6">
    <property type="entry name" value="ACETYL-COA DECARBONYLASE_SYNTHASE COMPLEX SUBUNIT ALPHA"/>
    <property type="match status" value="1"/>
</dbReference>
<evidence type="ECO:0000313" key="9">
    <source>
        <dbReference type="Proteomes" id="UP000538031"/>
    </source>
</evidence>
<comment type="caution">
    <text evidence="8">The sequence shown here is derived from an EMBL/GenBank/DDBJ whole genome shotgun (WGS) entry which is preliminary data.</text>
</comment>
<dbReference type="Pfam" id="PF03063">
    <property type="entry name" value="Prismane"/>
    <property type="match status" value="2"/>
</dbReference>
<dbReference type="PROSITE" id="PS00198">
    <property type="entry name" value="4FE4S_FER_1"/>
    <property type="match status" value="1"/>
</dbReference>
<dbReference type="GO" id="GO:0006084">
    <property type="term" value="P:acetyl-CoA metabolic process"/>
    <property type="evidence" value="ECO:0007669"/>
    <property type="project" value="InterPro"/>
</dbReference>
<evidence type="ECO:0000256" key="7">
    <source>
        <dbReference type="ARBA" id="ARBA00023014"/>
    </source>
</evidence>
<dbReference type="EC" id="1.2.7.4" evidence="8"/>
<dbReference type="GO" id="GO:0016151">
    <property type="term" value="F:nickel cation binding"/>
    <property type="evidence" value="ECO:0007669"/>
    <property type="project" value="InterPro"/>
</dbReference>
<organism evidence="8 9">
    <name type="scientific">Methanothermobacter thermautotrophicus</name>
    <name type="common">Methanobacterium thermoformicicum</name>
    <dbReference type="NCBI Taxonomy" id="145262"/>
    <lineage>
        <taxon>Archaea</taxon>
        <taxon>Methanobacteriati</taxon>
        <taxon>Methanobacteriota</taxon>
        <taxon>Methanomada group</taxon>
        <taxon>Methanobacteria</taxon>
        <taxon>Methanobacteriales</taxon>
        <taxon>Methanobacteriaceae</taxon>
        <taxon>Methanothermobacter</taxon>
    </lineage>
</organism>
<dbReference type="AlphaFoldDB" id="A0A7J4MU06"/>
<keyword evidence="2" id="KW-0533">Nickel</keyword>
<evidence type="ECO:0000256" key="6">
    <source>
        <dbReference type="ARBA" id="ARBA00023004"/>
    </source>
</evidence>
<name>A0A7J4MU06_METTF</name>
<dbReference type="NCBIfam" id="TIGR00314">
    <property type="entry name" value="cdhA"/>
    <property type="match status" value="1"/>
</dbReference>
<protein>
    <submittedName>
        <fullName evidence="8">CO dehydrogenase/acetyl-CoA synthase complex subunit epsilon</fullName>
        <ecNumber evidence="8">1.2.7.4</ecNumber>
    </submittedName>
</protein>
<dbReference type="InterPro" id="IPR011254">
    <property type="entry name" value="Prismane-like_sf"/>
</dbReference>
<keyword evidence="7" id="KW-0411">Iron-sulfur</keyword>
<evidence type="ECO:0000256" key="2">
    <source>
        <dbReference type="ARBA" id="ARBA00022596"/>
    </source>
</evidence>
<keyword evidence="3" id="KW-0479">Metal-binding</keyword>
<dbReference type="PANTHER" id="PTHR30109">
    <property type="entry name" value="HYDROXYLAMINE REDUCTASE"/>
    <property type="match status" value="1"/>
</dbReference>
<proteinExistence type="predicted"/>
<dbReference type="GO" id="GO:0006091">
    <property type="term" value="P:generation of precursor metabolites and energy"/>
    <property type="evidence" value="ECO:0007669"/>
    <property type="project" value="InterPro"/>
</dbReference>
<evidence type="ECO:0000256" key="3">
    <source>
        <dbReference type="ARBA" id="ARBA00022723"/>
    </source>
</evidence>
<dbReference type="Gene3D" id="3.30.70.20">
    <property type="match status" value="1"/>
</dbReference>
<reference evidence="9" key="1">
    <citation type="journal article" date="2020" name="bioRxiv">
        <title>A rank-normalized archaeal taxonomy based on genome phylogeny resolves widespread incomplete and uneven classifications.</title>
        <authorList>
            <person name="Rinke C."/>
            <person name="Chuvochina M."/>
            <person name="Mussig A.J."/>
            <person name="Chaumeil P.-A."/>
            <person name="Waite D.W."/>
            <person name="Whitman W.B."/>
            <person name="Parks D.H."/>
            <person name="Hugenholtz P."/>
        </authorList>
    </citation>
    <scope>NUCLEOTIDE SEQUENCE [LARGE SCALE GENOMIC DNA]</scope>
</reference>
<dbReference type="Gene3D" id="3.40.50.2030">
    <property type="match status" value="2"/>
</dbReference>
<sequence>MPQASRINVKGLHLEFGEIDEYLKRKPYESKRVSSDYDTLRKWDRKLLSYFKPFYAPLCELCCMCTYGKCDLSYSKKGACGINIEKQQAREALSTSVIGASAHAAHARDLVDRLLEKDPSSKLHYDSSIDIMAPISTTVTGIEPKTPADLDMIMSYIERELTNLMASVHTGQEGDAIDFESKALHAGMMDTLSLEIAEIAQINQYKLPTGESETHLLEIGMDVIDRTKPVILCIGHNVAPSAEIIDYAEDIGVEDEIEICGLCCTAIDMGRYSKSSKIVGPISRQLAFLRSGIPDVVVLDEQCIRSDVYEICSEMGIMVIATSDKCSMGLEDMSDENPYKIVNRILQGMNGVLLKDEKKAAMVAVNLAMQLHRNSGKNSWKKSRENCLKCLPCDSRCLPPKKPEVRWDMDINSLIEYCNLCGECDRTCPALLPLRNAIEEAKRGDFRSLSELYEKCAGCGRCMEVCKESIPILDLIRESRKGSAEKFLIRAGRGPVQDIEIRRVGAPIVFGDIPGVISLAGCSNYPAGEVDVQLIAEEFLKRGYIVMAAGCAAMDIALSHDDDGKTLYERYPGDFDRGGLLNLGPCVANSHAIGSAIKIAGIFAKIPMERNTVEIADYILNRIGVCVIGWGAMSQKAFAIITGANRWGIPAVLGPHASKYRRLYLGESAPRLITDRGDGSPVPSEPAPIHLTYAAESINECIVMASKMCIRPNDTPRGRMIKLSNYVDLHMKYYGCIPEDIDLFLRSEKEIPYKHKDEIMNILDRRDWKPREAVREPSIIR</sequence>
<dbReference type="PROSITE" id="PS51379">
    <property type="entry name" value="4FE4S_FER_2"/>
    <property type="match status" value="2"/>
</dbReference>
<keyword evidence="6" id="KW-0408">Iron</keyword>
<dbReference type="SUPFAM" id="SSF56821">
    <property type="entry name" value="Prismane protein-like"/>
    <property type="match status" value="1"/>
</dbReference>
<dbReference type="GO" id="GO:0042542">
    <property type="term" value="P:response to hydrogen peroxide"/>
    <property type="evidence" value="ECO:0007669"/>
    <property type="project" value="TreeGrafter"/>
</dbReference>
<dbReference type="InterPro" id="IPR004460">
    <property type="entry name" value="CdhA"/>
</dbReference>
<accession>A0A7J4MU06</accession>
<dbReference type="GO" id="GO:0004601">
    <property type="term" value="F:peroxidase activity"/>
    <property type="evidence" value="ECO:0007669"/>
    <property type="project" value="TreeGrafter"/>
</dbReference>
<evidence type="ECO:0000256" key="1">
    <source>
        <dbReference type="ARBA" id="ARBA00022485"/>
    </source>
</evidence>
<keyword evidence="4" id="KW-0677">Repeat</keyword>
<gene>
    <name evidence="8" type="primary">cdhA</name>
    <name evidence="8" type="ORF">HA285_00785</name>
</gene>
<dbReference type="EMBL" id="DUHT01000007">
    <property type="protein sequence ID" value="HIH64137.1"/>
    <property type="molecule type" value="Genomic_DNA"/>
</dbReference>
<dbReference type="GO" id="GO:0050418">
    <property type="term" value="F:hydroxylamine reductase activity"/>
    <property type="evidence" value="ECO:0007669"/>
    <property type="project" value="TreeGrafter"/>
</dbReference>
<dbReference type="InterPro" id="IPR016099">
    <property type="entry name" value="Prismane-like_a/b-sand"/>
</dbReference>
<keyword evidence="1" id="KW-0004">4Fe-4S</keyword>
<evidence type="ECO:0000313" key="8">
    <source>
        <dbReference type="EMBL" id="HIH64137.1"/>
    </source>
</evidence>
<dbReference type="InterPro" id="IPR004137">
    <property type="entry name" value="HCP/CODH"/>
</dbReference>